<dbReference type="SUPFAM" id="SSF81296">
    <property type="entry name" value="E set domains"/>
    <property type="match status" value="1"/>
</dbReference>
<dbReference type="RefSeq" id="WP_100423407.1">
    <property type="nucleotide sequence ID" value="NZ_BOOX01000001.1"/>
</dbReference>
<dbReference type="GO" id="GO:0004553">
    <property type="term" value="F:hydrolase activity, hydrolyzing O-glycosyl compounds"/>
    <property type="evidence" value="ECO:0007669"/>
    <property type="project" value="InterPro"/>
</dbReference>
<dbReference type="InterPro" id="IPR003610">
    <property type="entry name" value="CBM5/12"/>
</dbReference>
<dbReference type="InterPro" id="IPR051024">
    <property type="entry name" value="GlcNAc_Chitin_IntDeg"/>
</dbReference>
<evidence type="ECO:0000259" key="5">
    <source>
        <dbReference type="SMART" id="SM00495"/>
    </source>
</evidence>
<dbReference type="InterPro" id="IPR036573">
    <property type="entry name" value="CBM_sf_5/12"/>
</dbReference>
<dbReference type="PANTHER" id="PTHR34823:SF1">
    <property type="entry name" value="CHITIN-BINDING TYPE-4 DOMAIN-CONTAINING PROTEIN"/>
    <property type="match status" value="1"/>
</dbReference>
<feature type="region of interest" description="Disordered" evidence="3">
    <location>
        <begin position="185"/>
        <end position="239"/>
    </location>
</feature>
<dbReference type="Gene3D" id="2.70.50.50">
    <property type="entry name" value="chitin-binding protein cbp21"/>
    <property type="match status" value="1"/>
</dbReference>
<evidence type="ECO:0000256" key="3">
    <source>
        <dbReference type="SAM" id="MobiDB-lite"/>
    </source>
</evidence>
<dbReference type="CDD" id="cd12215">
    <property type="entry name" value="ChiC_BD"/>
    <property type="match status" value="1"/>
</dbReference>
<feature type="signal peptide" evidence="4">
    <location>
        <begin position="1"/>
        <end position="36"/>
    </location>
</feature>
<name>A0A2M9CEZ1_9CELL</name>
<dbReference type="InterPro" id="IPR014756">
    <property type="entry name" value="Ig_E-set"/>
</dbReference>
<feature type="chain" id="PRO_5014747635" evidence="4">
    <location>
        <begin position="37"/>
        <end position="291"/>
    </location>
</feature>
<evidence type="ECO:0000256" key="2">
    <source>
        <dbReference type="ARBA" id="ARBA00022801"/>
    </source>
</evidence>
<dbReference type="GO" id="GO:0005576">
    <property type="term" value="C:extracellular region"/>
    <property type="evidence" value="ECO:0007669"/>
    <property type="project" value="InterPro"/>
</dbReference>
<evidence type="ECO:0000313" key="7">
    <source>
        <dbReference type="Proteomes" id="UP000231693"/>
    </source>
</evidence>
<proteinExistence type="predicted"/>
<evidence type="ECO:0000256" key="4">
    <source>
        <dbReference type="SAM" id="SignalP"/>
    </source>
</evidence>
<dbReference type="Proteomes" id="UP000231693">
    <property type="component" value="Unassembled WGS sequence"/>
</dbReference>
<dbReference type="CDD" id="cd21177">
    <property type="entry name" value="LPMO_AA10"/>
    <property type="match status" value="1"/>
</dbReference>
<sequence>MTSTTTNRSFATRARTAAIALALAVGGAIVAPVALAPSADAHGWITSPPSRQDNCAQSRTSFDCGEIKYEPQSVEAPKGSMQCSGGSAYAILDDNSKPWPRTPTGRDVTFQWKLTANHATSVWEYFVDGQLFATYDQKGQQPPKDISHTVKGLPTGNHTILARWSVADTPMAFYNCVDITVTAGGTDPGTPTPTPTATATATATPTATATATPTATATATPKPTATATATPTATATSNPGTCTAPAWAASGVYVGGDKVSHAGHQWQAKWWNTNDAPAASQWGVWTDLGAC</sequence>
<dbReference type="EMBL" id="PGFE01000003">
    <property type="protein sequence ID" value="PJJ70437.1"/>
    <property type="molecule type" value="Genomic_DNA"/>
</dbReference>
<dbReference type="SMART" id="SM00495">
    <property type="entry name" value="ChtBD3"/>
    <property type="match status" value="1"/>
</dbReference>
<comment type="caution">
    <text evidence="6">The sequence shown here is derived from an EMBL/GenBank/DDBJ whole genome shotgun (WGS) entry which is preliminary data.</text>
</comment>
<dbReference type="Pfam" id="PF03067">
    <property type="entry name" value="LPMO_10"/>
    <property type="match status" value="1"/>
</dbReference>
<evidence type="ECO:0000313" key="6">
    <source>
        <dbReference type="EMBL" id="PJJ70437.1"/>
    </source>
</evidence>
<gene>
    <name evidence="6" type="ORF">CLV28_2273</name>
</gene>
<accession>A0A2M9CEZ1</accession>
<dbReference type="SUPFAM" id="SSF51055">
    <property type="entry name" value="Carbohydrate binding domain"/>
    <property type="match status" value="1"/>
</dbReference>
<keyword evidence="1 4" id="KW-0732">Signal</keyword>
<dbReference type="AlphaFoldDB" id="A0A2M9CEZ1"/>
<feature type="domain" description="Chitin-binding type-3" evidence="5">
    <location>
        <begin position="244"/>
        <end position="288"/>
    </location>
</feature>
<reference evidence="6 7" key="1">
    <citation type="submission" date="2017-11" db="EMBL/GenBank/DDBJ databases">
        <title>Genomic Encyclopedia of Archaeal and Bacterial Type Strains, Phase II (KMG-II): From Individual Species to Whole Genera.</title>
        <authorList>
            <person name="Goeker M."/>
        </authorList>
    </citation>
    <scope>NUCLEOTIDE SEQUENCE [LARGE SCALE GENOMIC DNA]</scope>
    <source>
        <strain evidence="6 7">DSM 25478</strain>
    </source>
</reference>
<dbReference type="Gene3D" id="2.10.10.20">
    <property type="entry name" value="Carbohydrate-binding module superfamily 5/12"/>
    <property type="match status" value="1"/>
</dbReference>
<evidence type="ECO:0000256" key="1">
    <source>
        <dbReference type="ARBA" id="ARBA00022729"/>
    </source>
</evidence>
<dbReference type="GO" id="GO:0005975">
    <property type="term" value="P:carbohydrate metabolic process"/>
    <property type="evidence" value="ECO:0007669"/>
    <property type="project" value="InterPro"/>
</dbReference>
<dbReference type="InterPro" id="IPR004302">
    <property type="entry name" value="Cellulose/chitin-bd_N"/>
</dbReference>
<protein>
    <submittedName>
        <fullName evidence="6">Chitin-binding protein</fullName>
    </submittedName>
</protein>
<dbReference type="PANTHER" id="PTHR34823">
    <property type="entry name" value="GLCNAC-BINDING PROTEIN A"/>
    <property type="match status" value="1"/>
</dbReference>
<dbReference type="GO" id="GO:0030246">
    <property type="term" value="F:carbohydrate binding"/>
    <property type="evidence" value="ECO:0007669"/>
    <property type="project" value="InterPro"/>
</dbReference>
<organism evidence="6 7">
    <name type="scientific">Sediminihabitans luteus</name>
    <dbReference type="NCBI Taxonomy" id="1138585"/>
    <lineage>
        <taxon>Bacteria</taxon>
        <taxon>Bacillati</taxon>
        <taxon>Actinomycetota</taxon>
        <taxon>Actinomycetes</taxon>
        <taxon>Micrococcales</taxon>
        <taxon>Cellulomonadaceae</taxon>
        <taxon>Sediminihabitans</taxon>
    </lineage>
</organism>
<keyword evidence="2" id="KW-0378">Hydrolase</keyword>
<dbReference type="Pfam" id="PF02839">
    <property type="entry name" value="CBM_5_12"/>
    <property type="match status" value="1"/>
</dbReference>
<feature type="compositionally biased region" description="Low complexity" evidence="3">
    <location>
        <begin position="185"/>
        <end position="236"/>
    </location>
</feature>
<keyword evidence="7" id="KW-1185">Reference proteome</keyword>
<dbReference type="OrthoDB" id="2702399at2"/>